<dbReference type="RefSeq" id="WP_345433548.1">
    <property type="nucleotide sequence ID" value="NZ_BAABHK010000007.1"/>
</dbReference>
<keyword evidence="3" id="KW-1185">Reference proteome</keyword>
<sequence>MTVSEDAVAAAFGRRTEPAEALAAEAEPIARACHAMAVRFHRGGKMIVFGNGAQATDAAHIAVEFVHPVIVGKRALPALSLAADPNALTGVTRRAGFEEIYAAGVRLMGAPADIAVGLSADGRCENVRRGLAAAHEMGLLTVALLGGDGGRIAGAPPIDHTLLIRADDPRVVKEISVTAYHILWELVHVFLEQPGVLEPEPGR</sequence>
<dbReference type="InterPro" id="IPR046348">
    <property type="entry name" value="SIS_dom_sf"/>
</dbReference>
<evidence type="ECO:0000259" key="1">
    <source>
        <dbReference type="PROSITE" id="PS51464"/>
    </source>
</evidence>
<name>A0ABP8UG76_9ACTN</name>
<reference evidence="3" key="1">
    <citation type="journal article" date="2019" name="Int. J. Syst. Evol. Microbiol.">
        <title>The Global Catalogue of Microorganisms (GCM) 10K type strain sequencing project: providing services to taxonomists for standard genome sequencing and annotation.</title>
        <authorList>
            <consortium name="The Broad Institute Genomics Platform"/>
            <consortium name="The Broad Institute Genome Sequencing Center for Infectious Disease"/>
            <person name="Wu L."/>
            <person name="Ma J."/>
        </authorList>
    </citation>
    <scope>NUCLEOTIDE SEQUENCE [LARGE SCALE GENOMIC DNA]</scope>
    <source>
        <strain evidence="3">JCM 17939</strain>
    </source>
</reference>
<dbReference type="PROSITE" id="PS51464">
    <property type="entry name" value="SIS"/>
    <property type="match status" value="1"/>
</dbReference>
<protein>
    <submittedName>
        <fullName evidence="2">SIS domain-containing protein</fullName>
    </submittedName>
</protein>
<dbReference type="Pfam" id="PF13580">
    <property type="entry name" value="SIS_2"/>
    <property type="match status" value="1"/>
</dbReference>
<dbReference type="EMBL" id="BAABHK010000007">
    <property type="protein sequence ID" value="GAA4629558.1"/>
    <property type="molecule type" value="Genomic_DNA"/>
</dbReference>
<dbReference type="InterPro" id="IPR001347">
    <property type="entry name" value="SIS_dom"/>
</dbReference>
<dbReference type="Proteomes" id="UP001501442">
    <property type="component" value="Unassembled WGS sequence"/>
</dbReference>
<dbReference type="InterPro" id="IPR035461">
    <property type="entry name" value="GmhA/DiaA"/>
</dbReference>
<dbReference type="CDD" id="cd05006">
    <property type="entry name" value="SIS_GmhA"/>
    <property type="match status" value="1"/>
</dbReference>
<dbReference type="Gene3D" id="3.40.50.10490">
    <property type="entry name" value="Glucose-6-phosphate isomerase like protein, domain 1"/>
    <property type="match status" value="1"/>
</dbReference>
<comment type="caution">
    <text evidence="2">The sequence shown here is derived from an EMBL/GenBank/DDBJ whole genome shotgun (WGS) entry which is preliminary data.</text>
</comment>
<proteinExistence type="predicted"/>
<organism evidence="2 3">
    <name type="scientific">Actinoallomurus vinaceus</name>
    <dbReference type="NCBI Taxonomy" id="1080074"/>
    <lineage>
        <taxon>Bacteria</taxon>
        <taxon>Bacillati</taxon>
        <taxon>Actinomycetota</taxon>
        <taxon>Actinomycetes</taxon>
        <taxon>Streptosporangiales</taxon>
        <taxon>Thermomonosporaceae</taxon>
        <taxon>Actinoallomurus</taxon>
    </lineage>
</organism>
<accession>A0ABP8UG76</accession>
<feature type="domain" description="SIS" evidence="1">
    <location>
        <begin position="36"/>
        <end position="199"/>
    </location>
</feature>
<gene>
    <name evidence="2" type="ORF">GCM10023196_051370</name>
</gene>
<dbReference type="PANTHER" id="PTHR30390">
    <property type="entry name" value="SEDOHEPTULOSE 7-PHOSPHATE ISOMERASE / DNAA INITIATOR-ASSOCIATING FACTOR FOR REPLICATION INITIATION"/>
    <property type="match status" value="1"/>
</dbReference>
<dbReference type="SUPFAM" id="SSF53697">
    <property type="entry name" value="SIS domain"/>
    <property type="match status" value="1"/>
</dbReference>
<evidence type="ECO:0000313" key="3">
    <source>
        <dbReference type="Proteomes" id="UP001501442"/>
    </source>
</evidence>
<dbReference type="InterPro" id="IPR050099">
    <property type="entry name" value="SIS_GmhA/DiaA_subfam"/>
</dbReference>
<evidence type="ECO:0000313" key="2">
    <source>
        <dbReference type="EMBL" id="GAA4629558.1"/>
    </source>
</evidence>